<comment type="caution">
    <text evidence="2">The sequence shown here is derived from an EMBL/GenBank/DDBJ whole genome shotgun (WGS) entry which is preliminary data.</text>
</comment>
<accession>A0A0W0FWS0</accession>
<name>A0A0W0FWS0_MONRR</name>
<sequence length="102" mass="12136">MSLKEESTEKVDIAILPETIRALTRLRLRFSWNVNEAEWLKRELALRKEGGRLGRLQISREKSGKKKEEEEEEGKGNDMSERKKEVEECVDLRRELEIMKEY</sequence>
<reference evidence="2 3" key="1">
    <citation type="submission" date="2015-12" db="EMBL/GenBank/DDBJ databases">
        <title>Draft genome sequence of Moniliophthora roreri, the causal agent of frosty pod rot of cacao.</title>
        <authorList>
            <person name="Aime M.C."/>
            <person name="Diaz-Valderrama J.R."/>
            <person name="Kijpornyongpan T."/>
            <person name="Phillips-Mora W."/>
        </authorList>
    </citation>
    <scope>NUCLEOTIDE SEQUENCE [LARGE SCALE GENOMIC DNA]</scope>
    <source>
        <strain evidence="2 3">MCA 2952</strain>
    </source>
</reference>
<feature type="region of interest" description="Disordered" evidence="1">
    <location>
        <begin position="57"/>
        <end position="84"/>
    </location>
</feature>
<organism evidence="2 3">
    <name type="scientific">Moniliophthora roreri</name>
    <name type="common">Frosty pod rot fungus</name>
    <name type="synonym">Monilia roreri</name>
    <dbReference type="NCBI Taxonomy" id="221103"/>
    <lineage>
        <taxon>Eukaryota</taxon>
        <taxon>Fungi</taxon>
        <taxon>Dikarya</taxon>
        <taxon>Basidiomycota</taxon>
        <taxon>Agaricomycotina</taxon>
        <taxon>Agaricomycetes</taxon>
        <taxon>Agaricomycetidae</taxon>
        <taxon>Agaricales</taxon>
        <taxon>Marasmiineae</taxon>
        <taxon>Marasmiaceae</taxon>
        <taxon>Moniliophthora</taxon>
    </lineage>
</organism>
<evidence type="ECO:0000256" key="1">
    <source>
        <dbReference type="SAM" id="MobiDB-lite"/>
    </source>
</evidence>
<evidence type="ECO:0000313" key="2">
    <source>
        <dbReference type="EMBL" id="KTB40677.1"/>
    </source>
</evidence>
<dbReference type="AlphaFoldDB" id="A0A0W0FWS0"/>
<evidence type="ECO:0000313" key="3">
    <source>
        <dbReference type="Proteomes" id="UP000054988"/>
    </source>
</evidence>
<dbReference type="EMBL" id="LATX01001563">
    <property type="protein sequence ID" value="KTB40677.1"/>
    <property type="molecule type" value="Genomic_DNA"/>
</dbReference>
<gene>
    <name evidence="2" type="ORF">WG66_6745</name>
</gene>
<proteinExistence type="predicted"/>
<dbReference type="Proteomes" id="UP000054988">
    <property type="component" value="Unassembled WGS sequence"/>
</dbReference>
<protein>
    <submittedName>
        <fullName evidence="2">Uncharacterized protein</fullName>
    </submittedName>
</protein>